<dbReference type="InterPro" id="IPR003593">
    <property type="entry name" value="AAA+_ATPase"/>
</dbReference>
<dbReference type="PROSITE" id="PS00211">
    <property type="entry name" value="ABC_TRANSPORTER_1"/>
    <property type="match status" value="1"/>
</dbReference>
<dbReference type="InterPro" id="IPR043926">
    <property type="entry name" value="ABCG_dom"/>
</dbReference>
<evidence type="ECO:0000313" key="9">
    <source>
        <dbReference type="EMBL" id="KAG6463199.1"/>
    </source>
</evidence>
<evidence type="ECO:0000259" key="8">
    <source>
        <dbReference type="PROSITE" id="PS50893"/>
    </source>
</evidence>
<dbReference type="Pfam" id="PF19055">
    <property type="entry name" value="ABC2_membrane_7"/>
    <property type="match status" value="1"/>
</dbReference>
<keyword evidence="3" id="KW-0813">Transport</keyword>
<reference evidence="9" key="2">
    <citation type="submission" date="2020-12" db="EMBL/GenBank/DDBJ databases">
        <authorList>
            <person name="Kanost M."/>
        </authorList>
    </citation>
    <scope>NUCLEOTIDE SEQUENCE</scope>
</reference>
<comment type="similarity">
    <text evidence="2">Belongs to the ABC transporter superfamily. ABCG family. Eye pigment precursor importer (TC 3.A.1.204) subfamily.</text>
</comment>
<evidence type="ECO:0000256" key="4">
    <source>
        <dbReference type="ARBA" id="ARBA00022692"/>
    </source>
</evidence>
<accession>A0A921ZSQ7</accession>
<feature type="transmembrane region" description="Helical" evidence="7">
    <location>
        <begin position="294"/>
        <end position="314"/>
    </location>
</feature>
<dbReference type="PANTHER" id="PTHR48041:SF32">
    <property type="entry name" value="PROTEIN WHITE-LIKE PROTEIN"/>
    <property type="match status" value="1"/>
</dbReference>
<dbReference type="Pfam" id="PF01061">
    <property type="entry name" value="ABC2_membrane"/>
    <property type="match status" value="1"/>
</dbReference>
<protein>
    <recommendedName>
        <fullName evidence="8">ABC transporter domain-containing protein</fullName>
    </recommendedName>
</protein>
<reference evidence="9" key="1">
    <citation type="journal article" date="2016" name="Insect Biochem. Mol. Biol.">
        <title>Multifaceted biological insights from a draft genome sequence of the tobacco hornworm moth, Manduca sexta.</title>
        <authorList>
            <person name="Kanost M.R."/>
            <person name="Arrese E.L."/>
            <person name="Cao X."/>
            <person name="Chen Y.R."/>
            <person name="Chellapilla S."/>
            <person name="Goldsmith M.R."/>
            <person name="Grosse-Wilde E."/>
            <person name="Heckel D.G."/>
            <person name="Herndon N."/>
            <person name="Jiang H."/>
            <person name="Papanicolaou A."/>
            <person name="Qu J."/>
            <person name="Soulages J.L."/>
            <person name="Vogel H."/>
            <person name="Walters J."/>
            <person name="Waterhouse R.M."/>
            <person name="Ahn S.J."/>
            <person name="Almeida F.C."/>
            <person name="An C."/>
            <person name="Aqrawi P."/>
            <person name="Bretschneider A."/>
            <person name="Bryant W.B."/>
            <person name="Bucks S."/>
            <person name="Chao H."/>
            <person name="Chevignon G."/>
            <person name="Christen J.M."/>
            <person name="Clarke D.F."/>
            <person name="Dittmer N.T."/>
            <person name="Ferguson L.C.F."/>
            <person name="Garavelou S."/>
            <person name="Gordon K.H.J."/>
            <person name="Gunaratna R.T."/>
            <person name="Han Y."/>
            <person name="Hauser F."/>
            <person name="He Y."/>
            <person name="Heidel-Fischer H."/>
            <person name="Hirsh A."/>
            <person name="Hu Y."/>
            <person name="Jiang H."/>
            <person name="Kalra D."/>
            <person name="Klinner C."/>
            <person name="Konig C."/>
            <person name="Kovar C."/>
            <person name="Kroll A.R."/>
            <person name="Kuwar S.S."/>
            <person name="Lee S.L."/>
            <person name="Lehman R."/>
            <person name="Li K."/>
            <person name="Li Z."/>
            <person name="Liang H."/>
            <person name="Lovelace S."/>
            <person name="Lu Z."/>
            <person name="Mansfield J.H."/>
            <person name="McCulloch K.J."/>
            <person name="Mathew T."/>
            <person name="Morton B."/>
            <person name="Muzny D.M."/>
            <person name="Neunemann D."/>
            <person name="Ongeri F."/>
            <person name="Pauchet Y."/>
            <person name="Pu L.L."/>
            <person name="Pyrousis I."/>
            <person name="Rao X.J."/>
            <person name="Redding A."/>
            <person name="Roesel C."/>
            <person name="Sanchez-Gracia A."/>
            <person name="Schaack S."/>
            <person name="Shukla A."/>
            <person name="Tetreau G."/>
            <person name="Wang Y."/>
            <person name="Xiong G.H."/>
            <person name="Traut W."/>
            <person name="Walsh T.K."/>
            <person name="Worley K.C."/>
            <person name="Wu D."/>
            <person name="Wu W."/>
            <person name="Wu Y.Q."/>
            <person name="Zhang X."/>
            <person name="Zou Z."/>
            <person name="Zucker H."/>
            <person name="Briscoe A.D."/>
            <person name="Burmester T."/>
            <person name="Clem R.J."/>
            <person name="Feyereisen R."/>
            <person name="Grimmelikhuijzen C.J.P."/>
            <person name="Hamodrakas S.J."/>
            <person name="Hansson B.S."/>
            <person name="Huguet E."/>
            <person name="Jermiin L.S."/>
            <person name="Lan Q."/>
            <person name="Lehman H.K."/>
            <person name="Lorenzen M."/>
            <person name="Merzendorfer H."/>
            <person name="Michalopoulos I."/>
            <person name="Morton D.B."/>
            <person name="Muthukrishnan S."/>
            <person name="Oakeshott J.G."/>
            <person name="Palmer W."/>
            <person name="Park Y."/>
            <person name="Passarelli A.L."/>
            <person name="Rozas J."/>
            <person name="Schwartz L.M."/>
            <person name="Smith W."/>
            <person name="Southgate A."/>
            <person name="Vilcinskas A."/>
            <person name="Vogt R."/>
            <person name="Wang P."/>
            <person name="Werren J."/>
            <person name="Yu X.Q."/>
            <person name="Zhou J.J."/>
            <person name="Brown S.J."/>
            <person name="Scherer S.E."/>
            <person name="Richards S."/>
            <person name="Blissard G.W."/>
        </authorList>
    </citation>
    <scope>NUCLEOTIDE SEQUENCE</scope>
</reference>
<dbReference type="InterPro" id="IPR003439">
    <property type="entry name" value="ABC_transporter-like_ATP-bd"/>
</dbReference>
<keyword evidence="4 7" id="KW-0812">Transmembrane</keyword>
<feature type="transmembrane region" description="Helical" evidence="7">
    <location>
        <begin position="371"/>
        <end position="393"/>
    </location>
</feature>
<dbReference type="FunFam" id="3.40.50.300:FF:001077">
    <property type="entry name" value="Uncharacterized protein, isoform A"/>
    <property type="match status" value="1"/>
</dbReference>
<feature type="domain" description="ABC transporter" evidence="8">
    <location>
        <begin position="1"/>
        <end position="213"/>
    </location>
</feature>
<evidence type="ECO:0000256" key="7">
    <source>
        <dbReference type="SAM" id="Phobius"/>
    </source>
</evidence>
<feature type="transmembrane region" description="Helical" evidence="7">
    <location>
        <begin position="468"/>
        <end position="489"/>
    </location>
</feature>
<feature type="transmembrane region" description="Helical" evidence="7">
    <location>
        <begin position="522"/>
        <end position="544"/>
    </location>
</feature>
<dbReference type="InterPro" id="IPR017871">
    <property type="entry name" value="ABC_transporter-like_CS"/>
</dbReference>
<feature type="transmembrane region" description="Helical" evidence="7">
    <location>
        <begin position="440"/>
        <end position="461"/>
    </location>
</feature>
<evidence type="ECO:0000256" key="1">
    <source>
        <dbReference type="ARBA" id="ARBA00004141"/>
    </source>
</evidence>
<evidence type="ECO:0000256" key="3">
    <source>
        <dbReference type="ARBA" id="ARBA00022448"/>
    </source>
</evidence>
<feature type="transmembrane region" description="Helical" evidence="7">
    <location>
        <begin position="405"/>
        <end position="428"/>
    </location>
</feature>
<dbReference type="Proteomes" id="UP000791440">
    <property type="component" value="Unassembled WGS sequence"/>
</dbReference>
<dbReference type="InterPro" id="IPR050352">
    <property type="entry name" value="ABCG_transporters"/>
</dbReference>
<evidence type="ECO:0000256" key="5">
    <source>
        <dbReference type="ARBA" id="ARBA00022989"/>
    </source>
</evidence>
<sequence length="552" mass="61027">MGPSGAGKSSLMNALTGFSTQGVTGTIRAGDSVCQFSNKSNSLHSLKEYRKKTCYILQDDRLNPLFTVNELMRFAADMKLGNTLADKLKQTVISEVLLTLGLSGAENTRCGNLSGGQRKRLSIAVELIDNPPVVFLDEPTTGLDSQTAAQCMKLLKNLARDGRTIVCTIHQPPASIYTMFDQVYILAEGMCIYDGCSDDTVPYLASLGLHCPKYHNPADYVLEIATGEYGKFNEVLAKECVARGGLKEAPAVVVGRPNNGFSCGRMNIIVNPPHELYKFGILFKRCIIQQYRDWTVTHLKVLLHIVIGVLLGLLYEQAGSDASKTLSNLGFLLVSCAYLCYTSLMPAVLKFPSELSVLKKENFNNWYHLRTYYAAVLVTGIPMQIWFSFVYSAPSYFLSGQPLEFSRFVMFVMALANVTLLADAIGNVIGSSVNPINGTFFGAITTCAMIAFAGFLVLFAHMSRAMQLVSYISFLKHVFGALILAIYSYGRQPLACPDTEDYCHLRYPSEIMNEFSVADDSYWVDILILLIEIAVVRVIAYYTLRRKVRTSS</sequence>
<evidence type="ECO:0000256" key="2">
    <source>
        <dbReference type="ARBA" id="ARBA00005814"/>
    </source>
</evidence>
<name>A0A921ZSQ7_MANSE</name>
<dbReference type="GO" id="GO:0140359">
    <property type="term" value="F:ABC-type transporter activity"/>
    <property type="evidence" value="ECO:0007669"/>
    <property type="project" value="InterPro"/>
</dbReference>
<keyword evidence="10" id="KW-1185">Reference proteome</keyword>
<dbReference type="EMBL" id="JH668956">
    <property type="protein sequence ID" value="KAG6463200.1"/>
    <property type="molecule type" value="Genomic_DNA"/>
</dbReference>
<comment type="caution">
    <text evidence="9">The sequence shown here is derived from an EMBL/GenBank/DDBJ whole genome shotgun (WGS) entry which is preliminary data.</text>
</comment>
<evidence type="ECO:0000313" key="10">
    <source>
        <dbReference type="Proteomes" id="UP000791440"/>
    </source>
</evidence>
<dbReference type="GO" id="GO:0005886">
    <property type="term" value="C:plasma membrane"/>
    <property type="evidence" value="ECO:0007669"/>
    <property type="project" value="TreeGrafter"/>
</dbReference>
<feature type="transmembrane region" description="Helical" evidence="7">
    <location>
        <begin position="326"/>
        <end position="351"/>
    </location>
</feature>
<dbReference type="GO" id="GO:0016887">
    <property type="term" value="F:ATP hydrolysis activity"/>
    <property type="evidence" value="ECO:0007669"/>
    <property type="project" value="InterPro"/>
</dbReference>
<dbReference type="GO" id="GO:0005524">
    <property type="term" value="F:ATP binding"/>
    <property type="evidence" value="ECO:0007669"/>
    <property type="project" value="InterPro"/>
</dbReference>
<proteinExistence type="inferred from homology"/>
<keyword evidence="6 7" id="KW-0472">Membrane</keyword>
<keyword evidence="5 7" id="KW-1133">Transmembrane helix</keyword>
<dbReference type="InterPro" id="IPR013525">
    <property type="entry name" value="ABC2_TM"/>
</dbReference>
<dbReference type="EMBL" id="JH668956">
    <property type="protein sequence ID" value="KAG6463199.1"/>
    <property type="molecule type" value="Genomic_DNA"/>
</dbReference>
<evidence type="ECO:0000256" key="6">
    <source>
        <dbReference type="ARBA" id="ARBA00023136"/>
    </source>
</evidence>
<dbReference type="SMART" id="SM00382">
    <property type="entry name" value="AAA"/>
    <property type="match status" value="1"/>
</dbReference>
<dbReference type="Pfam" id="PF00005">
    <property type="entry name" value="ABC_tran"/>
    <property type="match status" value="1"/>
</dbReference>
<dbReference type="PANTHER" id="PTHR48041">
    <property type="entry name" value="ABC TRANSPORTER G FAMILY MEMBER 28"/>
    <property type="match status" value="1"/>
</dbReference>
<comment type="subcellular location">
    <subcellularLocation>
        <location evidence="1">Membrane</location>
        <topology evidence="1">Multi-pass membrane protein</topology>
    </subcellularLocation>
</comment>
<dbReference type="PROSITE" id="PS50893">
    <property type="entry name" value="ABC_TRANSPORTER_2"/>
    <property type="match status" value="1"/>
</dbReference>
<dbReference type="AlphaFoldDB" id="A0A921ZSQ7"/>
<organism evidence="9 10">
    <name type="scientific">Manduca sexta</name>
    <name type="common">Tobacco hawkmoth</name>
    <name type="synonym">Tobacco hornworm</name>
    <dbReference type="NCBI Taxonomy" id="7130"/>
    <lineage>
        <taxon>Eukaryota</taxon>
        <taxon>Metazoa</taxon>
        <taxon>Ecdysozoa</taxon>
        <taxon>Arthropoda</taxon>
        <taxon>Hexapoda</taxon>
        <taxon>Insecta</taxon>
        <taxon>Pterygota</taxon>
        <taxon>Neoptera</taxon>
        <taxon>Endopterygota</taxon>
        <taxon>Lepidoptera</taxon>
        <taxon>Glossata</taxon>
        <taxon>Ditrysia</taxon>
        <taxon>Bombycoidea</taxon>
        <taxon>Sphingidae</taxon>
        <taxon>Sphinginae</taxon>
        <taxon>Sphingini</taxon>
        <taxon>Manduca</taxon>
    </lineage>
</organism>
<gene>
    <name evidence="9" type="ORF">O3G_MSEX013735</name>
</gene>